<comment type="caution">
    <text evidence="2">The sequence shown here is derived from an EMBL/GenBank/DDBJ whole genome shotgun (WGS) entry which is preliminary data.</text>
</comment>
<name>A0A0F9QP29_9ZZZZ</name>
<accession>A0A0F9QP29</accession>
<gene>
    <name evidence="2" type="ORF">LCGC14_0695460</name>
</gene>
<protein>
    <submittedName>
        <fullName evidence="2">Uncharacterized protein</fullName>
    </submittedName>
</protein>
<evidence type="ECO:0000313" key="2">
    <source>
        <dbReference type="EMBL" id="KKN44199.1"/>
    </source>
</evidence>
<reference evidence="2" key="1">
    <citation type="journal article" date="2015" name="Nature">
        <title>Complex archaea that bridge the gap between prokaryotes and eukaryotes.</title>
        <authorList>
            <person name="Spang A."/>
            <person name="Saw J.H."/>
            <person name="Jorgensen S.L."/>
            <person name="Zaremba-Niedzwiedzka K."/>
            <person name="Martijn J."/>
            <person name="Lind A.E."/>
            <person name="van Eijk R."/>
            <person name="Schleper C."/>
            <person name="Guy L."/>
            <person name="Ettema T.J."/>
        </authorList>
    </citation>
    <scope>NUCLEOTIDE SEQUENCE</scope>
</reference>
<organism evidence="2">
    <name type="scientific">marine sediment metagenome</name>
    <dbReference type="NCBI Taxonomy" id="412755"/>
    <lineage>
        <taxon>unclassified sequences</taxon>
        <taxon>metagenomes</taxon>
        <taxon>ecological metagenomes</taxon>
    </lineage>
</organism>
<keyword evidence="1" id="KW-1133">Transmembrane helix</keyword>
<sequence>MKDKFKIFFSKKDVKIKELKDNLEKTQIMSKKYLEIVNKLKKNKEISEEDYNYISSNSGILQLKIMKLKPQFGVVHYKRPFGLGEIPDYEIISNFPHLLSDRRLLDEAFTLIPAIEGALSTYNNVVDGILKDNEKLKLLLDKNKKGKISWKILKEDKKTLYSISLIPLYISSLPLLFYPITFILGLVLNIVSVFFILLLSFLSKSD</sequence>
<proteinExistence type="predicted"/>
<keyword evidence="1" id="KW-0812">Transmembrane</keyword>
<feature type="transmembrane region" description="Helical" evidence="1">
    <location>
        <begin position="183"/>
        <end position="202"/>
    </location>
</feature>
<keyword evidence="1" id="KW-0472">Membrane</keyword>
<dbReference type="EMBL" id="LAZR01001463">
    <property type="protein sequence ID" value="KKN44199.1"/>
    <property type="molecule type" value="Genomic_DNA"/>
</dbReference>
<dbReference type="AlphaFoldDB" id="A0A0F9QP29"/>
<evidence type="ECO:0000256" key="1">
    <source>
        <dbReference type="SAM" id="Phobius"/>
    </source>
</evidence>